<protein>
    <recommendedName>
        <fullName evidence="1">Tc1-like transposase DDE domain-containing protein</fullName>
    </recommendedName>
</protein>
<dbReference type="Pfam" id="PF13565">
    <property type="entry name" value="HTH_32"/>
    <property type="match status" value="1"/>
</dbReference>
<dbReference type="NCBIfam" id="NF033545">
    <property type="entry name" value="transpos_IS630"/>
    <property type="match status" value="1"/>
</dbReference>
<dbReference type="Gene3D" id="1.10.10.10">
    <property type="entry name" value="Winged helix-like DNA-binding domain superfamily/Winged helix DNA-binding domain"/>
    <property type="match status" value="1"/>
</dbReference>
<dbReference type="InterPro" id="IPR036388">
    <property type="entry name" value="WH-like_DNA-bd_sf"/>
</dbReference>
<dbReference type="InterPro" id="IPR047655">
    <property type="entry name" value="Transpos_IS630-like"/>
</dbReference>
<dbReference type="GO" id="GO:0003676">
    <property type="term" value="F:nucleic acid binding"/>
    <property type="evidence" value="ECO:0007669"/>
    <property type="project" value="InterPro"/>
</dbReference>
<dbReference type="EMBL" id="MT630956">
    <property type="protein sequence ID" value="QNO44352.1"/>
    <property type="molecule type" value="Genomic_DNA"/>
</dbReference>
<dbReference type="SUPFAM" id="SSF46689">
    <property type="entry name" value="Homeodomain-like"/>
    <property type="match status" value="1"/>
</dbReference>
<dbReference type="SUPFAM" id="SSF53098">
    <property type="entry name" value="Ribonuclease H-like"/>
    <property type="match status" value="1"/>
</dbReference>
<reference evidence="2" key="1">
    <citation type="submission" date="2020-06" db="EMBL/GenBank/DDBJ databases">
        <title>Unique genomic features of the anaerobic methanotrophic archaea.</title>
        <authorList>
            <person name="Chadwick G.L."/>
            <person name="Skennerton C.T."/>
            <person name="Laso-Perez R."/>
            <person name="Leu A.O."/>
            <person name="Speth D.R."/>
            <person name="Yu H."/>
            <person name="Morgan-Lang C."/>
            <person name="Hatzenpichler R."/>
            <person name="Goudeau D."/>
            <person name="Malmstrom R."/>
            <person name="Brazelton W.J."/>
            <person name="Woyke T."/>
            <person name="Hallam S.J."/>
            <person name="Tyson G.W."/>
            <person name="Wegener G."/>
            <person name="Boetius A."/>
            <person name="Orphan V."/>
        </authorList>
    </citation>
    <scope>NUCLEOTIDE SEQUENCE</scope>
</reference>
<gene>
    <name evidence="4" type="ORF">FMEMAFBA_00009</name>
    <name evidence="2" type="ORF">GGELHCHN_00002</name>
    <name evidence="3" type="ORF">LNPJLACJ_00003</name>
</gene>
<feature type="domain" description="Tc1-like transposase DDE" evidence="1">
    <location>
        <begin position="179"/>
        <end position="321"/>
    </location>
</feature>
<dbReference type="EMBL" id="MT631155">
    <property type="protein sequence ID" value="QNO45826.1"/>
    <property type="molecule type" value="Genomic_DNA"/>
</dbReference>
<dbReference type="AlphaFoldDB" id="A0A7G9Y8L8"/>
<evidence type="ECO:0000313" key="3">
    <source>
        <dbReference type="EMBL" id="QNO45826.1"/>
    </source>
</evidence>
<evidence type="ECO:0000259" key="1">
    <source>
        <dbReference type="Pfam" id="PF13358"/>
    </source>
</evidence>
<accession>A0A7G9Y8L8</accession>
<dbReference type="InterPro" id="IPR036397">
    <property type="entry name" value="RNaseH_sf"/>
</dbReference>
<evidence type="ECO:0000313" key="4">
    <source>
        <dbReference type="EMBL" id="QNO47751.1"/>
    </source>
</evidence>
<dbReference type="Gene3D" id="3.30.420.10">
    <property type="entry name" value="Ribonuclease H-like superfamily/Ribonuclease H"/>
    <property type="match status" value="1"/>
</dbReference>
<sequence>MATDSVGGGRLELSDEAKEALRKFQRMEKGRIGVRALAILWFDAGMTEEEIAELLGVSVRTVRRWISKYRKDGLGGLYDKERSGRPRKVDEKVENEINNTMKSDPTDFGYKIGFWVIPLLCLHLLSVTGKKISGETIRRALHRQRFAFRRPKLWAGPAGEMPEEISKALKEAKKGAAVLLYGDETTLHLLPVLRRMWMRVGEQAKILTPSSWNKAFSVFGALNTVSGELFWEIFDRKNSDYFIIFLERLLSAHPDKIIYFVVDRASYHTSKKVKEWLSKHERIRLVYLPPRSPQLNPVEPLWRWLKGEVAANRTYNDLQPLKCGCREQLSDLTHEDALKITGALKIVGVTN</sequence>
<dbReference type="InterPro" id="IPR009057">
    <property type="entry name" value="Homeodomain-like_sf"/>
</dbReference>
<proteinExistence type="predicted"/>
<evidence type="ECO:0000313" key="2">
    <source>
        <dbReference type="EMBL" id="QNO44352.1"/>
    </source>
</evidence>
<organism evidence="2">
    <name type="scientific">Candidatus Methanogaster sp. ANME-2c ERB4</name>
    <dbReference type="NCBI Taxonomy" id="2759911"/>
    <lineage>
        <taxon>Archaea</taxon>
        <taxon>Methanobacteriati</taxon>
        <taxon>Methanobacteriota</taxon>
        <taxon>Stenosarchaea group</taxon>
        <taxon>Methanomicrobia</taxon>
        <taxon>Methanosarcinales</taxon>
        <taxon>ANME-2 cluster</taxon>
        <taxon>Candidatus Methanogasteraceae</taxon>
        <taxon>Candidatus Methanogaster</taxon>
    </lineage>
</organism>
<dbReference type="InterPro" id="IPR012337">
    <property type="entry name" value="RNaseH-like_sf"/>
</dbReference>
<dbReference type="Pfam" id="PF13358">
    <property type="entry name" value="DDE_3"/>
    <property type="match status" value="1"/>
</dbReference>
<dbReference type="InterPro" id="IPR038717">
    <property type="entry name" value="Tc1-like_DDE_dom"/>
</dbReference>
<dbReference type="EMBL" id="MT631274">
    <property type="protein sequence ID" value="QNO47751.1"/>
    <property type="molecule type" value="Genomic_DNA"/>
</dbReference>
<name>A0A7G9Y8L8_9EURY</name>